<dbReference type="Gene3D" id="3.30.565.10">
    <property type="entry name" value="Histidine kinase-like ATPase, C-terminal domain"/>
    <property type="match status" value="1"/>
</dbReference>
<dbReference type="SUPFAM" id="SSF55785">
    <property type="entry name" value="PYP-like sensor domain (PAS domain)"/>
    <property type="match status" value="1"/>
</dbReference>
<keyword evidence="4" id="KW-0808">Transferase</keyword>
<evidence type="ECO:0000259" key="9">
    <source>
        <dbReference type="PROSITE" id="PS50113"/>
    </source>
</evidence>
<dbReference type="NCBIfam" id="TIGR00229">
    <property type="entry name" value="sensory_box"/>
    <property type="match status" value="1"/>
</dbReference>
<feature type="domain" description="PAC" evidence="9">
    <location>
        <begin position="351"/>
        <end position="403"/>
    </location>
</feature>
<evidence type="ECO:0000256" key="1">
    <source>
        <dbReference type="ARBA" id="ARBA00000085"/>
    </source>
</evidence>
<dbReference type="Gene3D" id="3.30.450.20">
    <property type="entry name" value="PAS domain"/>
    <property type="match status" value="1"/>
</dbReference>
<proteinExistence type="predicted"/>
<dbReference type="PANTHER" id="PTHR43304:SF1">
    <property type="entry name" value="PAC DOMAIN-CONTAINING PROTEIN"/>
    <property type="match status" value="1"/>
</dbReference>
<organism evidence="10 11">
    <name type="scientific">Aliarcobacter cryaerophilus</name>
    <dbReference type="NCBI Taxonomy" id="28198"/>
    <lineage>
        <taxon>Bacteria</taxon>
        <taxon>Pseudomonadati</taxon>
        <taxon>Campylobacterota</taxon>
        <taxon>Epsilonproteobacteria</taxon>
        <taxon>Campylobacterales</taxon>
        <taxon>Arcobacteraceae</taxon>
        <taxon>Aliarcobacter</taxon>
    </lineage>
</organism>
<keyword evidence="5 10" id="KW-0418">Kinase</keyword>
<dbReference type="PANTHER" id="PTHR43304">
    <property type="entry name" value="PHYTOCHROME-LIKE PROTEIN CPH1"/>
    <property type="match status" value="1"/>
</dbReference>
<evidence type="ECO:0000313" key="10">
    <source>
        <dbReference type="EMBL" id="PRM87674.1"/>
    </source>
</evidence>
<dbReference type="PROSITE" id="PS50112">
    <property type="entry name" value="PAS"/>
    <property type="match status" value="1"/>
</dbReference>
<dbReference type="InterPro" id="IPR000700">
    <property type="entry name" value="PAS-assoc_C"/>
</dbReference>
<feature type="coiled-coil region" evidence="6">
    <location>
        <begin position="465"/>
        <end position="492"/>
    </location>
</feature>
<dbReference type="EMBL" id="NXGJ01000007">
    <property type="protein sequence ID" value="PRM87674.1"/>
    <property type="molecule type" value="Genomic_DNA"/>
</dbReference>
<keyword evidence="7" id="KW-1133">Transmembrane helix</keyword>
<keyword evidence="7" id="KW-0812">Transmembrane</keyword>
<comment type="catalytic activity">
    <reaction evidence="1">
        <text>ATP + protein L-histidine = ADP + protein N-phospho-L-histidine.</text>
        <dbReference type="EC" id="2.7.13.3"/>
    </reaction>
</comment>
<dbReference type="Pfam" id="PF13426">
    <property type="entry name" value="PAS_9"/>
    <property type="match status" value="1"/>
</dbReference>
<feature type="domain" description="PAS" evidence="8">
    <location>
        <begin position="297"/>
        <end position="348"/>
    </location>
</feature>
<dbReference type="SMART" id="SM00091">
    <property type="entry name" value="PAS"/>
    <property type="match status" value="1"/>
</dbReference>
<sequence length="644" mass="76281">MENKNLIFRYFLYFILSFSLSIFVINWFKNISLEAVLNDYKKESLNKYNRYYDELIKTSDFIYFNGFIKNKKLISILQKSDENKIKDELYLEFEPEFSYYKTLGIYDISFYTVDSKPILNFQDVNFDDNFNLNITQKVVASKKEFVDIKYGDKNSAIVFSKPIIDEKLNLLAVVNFEFNFNQILNKLNSNSELIFEKFVSNSSDIEKDRLFILIPIFKLEDSKTFYLKSNLLEKNIKIEKLNDFYNFLTIFFGLSLALIIFLLYKSKNQDIKNKLLKNSYDELFSQVDRYVLKLDTDLDGKITFVTKSFCEMSGYSKDEIIGKYANILRHPDMSQNFYKNLWKELRAKKIWQGEVKNIDKFGNTYWVKTSLFPKYNDKKEHIGYSSIRTDITATKQLEKTNRLLKEDLSNRLNDLKIQDETALNSLKVALMSKILDSFSHQWKKPISKIYFELLKLENIKKDLDISKIENVKNNIESELRELSDMLNETKTLFSSRQNMSSNLFDIVKSLSNKFDNSLLEIVYDFDENIKINFAHNDLKNIIINILSTIVEFAKKYSLERVIVNISLQIEENSDEIVLKIEDNIKDIRKKEFFEQFLNFEDENKFDSKIYLAKLLADKNQAIFLCNILENSTSYYIKFKKAKIF</sequence>
<comment type="caution">
    <text evidence="10">The sequence shown here is derived from an EMBL/GenBank/DDBJ whole genome shotgun (WGS) entry which is preliminary data.</text>
</comment>
<reference evidence="10 11" key="1">
    <citation type="submission" date="2017-09" db="EMBL/GenBank/DDBJ databases">
        <title>Reassesment of A. cryaerophilus.</title>
        <authorList>
            <person name="Perez-Cataluna A."/>
            <person name="Collado L."/>
            <person name="Salgado O."/>
            <person name="Lefinanco V."/>
            <person name="Figueras M.J."/>
        </authorList>
    </citation>
    <scope>NUCLEOTIDE SEQUENCE [LARGE SCALE GENOMIC DNA]</scope>
    <source>
        <strain evidence="10 11">LMG 9861</strain>
    </source>
</reference>
<evidence type="ECO:0000313" key="11">
    <source>
        <dbReference type="Proteomes" id="UP000239065"/>
    </source>
</evidence>
<dbReference type="Proteomes" id="UP000239065">
    <property type="component" value="Unassembled WGS sequence"/>
</dbReference>
<keyword evidence="6" id="KW-0175">Coiled coil</keyword>
<evidence type="ECO:0000256" key="3">
    <source>
        <dbReference type="ARBA" id="ARBA00022553"/>
    </source>
</evidence>
<dbReference type="InterPro" id="IPR000014">
    <property type="entry name" value="PAS"/>
</dbReference>
<dbReference type="CDD" id="cd00130">
    <property type="entry name" value="PAS"/>
    <property type="match status" value="1"/>
</dbReference>
<dbReference type="GO" id="GO:0004673">
    <property type="term" value="F:protein histidine kinase activity"/>
    <property type="evidence" value="ECO:0007669"/>
    <property type="project" value="UniProtKB-EC"/>
</dbReference>
<dbReference type="EC" id="2.7.13.3" evidence="2"/>
<dbReference type="AlphaFoldDB" id="A0A2S9SM70"/>
<accession>A0A2S9SM70</accession>
<keyword evidence="3" id="KW-0597">Phosphoprotein</keyword>
<evidence type="ECO:0000256" key="6">
    <source>
        <dbReference type="SAM" id="Coils"/>
    </source>
</evidence>
<evidence type="ECO:0000256" key="7">
    <source>
        <dbReference type="SAM" id="Phobius"/>
    </source>
</evidence>
<evidence type="ECO:0000256" key="2">
    <source>
        <dbReference type="ARBA" id="ARBA00012438"/>
    </source>
</evidence>
<name>A0A2S9SM70_9BACT</name>
<dbReference type="InterPro" id="IPR036890">
    <property type="entry name" value="HATPase_C_sf"/>
</dbReference>
<evidence type="ECO:0000259" key="8">
    <source>
        <dbReference type="PROSITE" id="PS50112"/>
    </source>
</evidence>
<dbReference type="PROSITE" id="PS50113">
    <property type="entry name" value="PAC"/>
    <property type="match status" value="1"/>
</dbReference>
<evidence type="ECO:0000256" key="5">
    <source>
        <dbReference type="ARBA" id="ARBA00022777"/>
    </source>
</evidence>
<feature type="transmembrane region" description="Helical" evidence="7">
    <location>
        <begin position="244"/>
        <end position="264"/>
    </location>
</feature>
<keyword evidence="7" id="KW-0472">Membrane</keyword>
<protein>
    <recommendedName>
        <fullName evidence="2">histidine kinase</fullName>
        <ecNumber evidence="2">2.7.13.3</ecNumber>
    </recommendedName>
</protein>
<dbReference type="InterPro" id="IPR052162">
    <property type="entry name" value="Sensor_kinase/Photoreceptor"/>
</dbReference>
<feature type="transmembrane region" description="Helical" evidence="7">
    <location>
        <begin position="7"/>
        <end position="28"/>
    </location>
</feature>
<dbReference type="RefSeq" id="WP_105909292.1">
    <property type="nucleotide sequence ID" value="NZ_NXGJ01000007.1"/>
</dbReference>
<evidence type="ECO:0000256" key="4">
    <source>
        <dbReference type="ARBA" id="ARBA00022679"/>
    </source>
</evidence>
<gene>
    <name evidence="10" type="ORF">CJ669_06860</name>
</gene>
<dbReference type="InterPro" id="IPR035965">
    <property type="entry name" value="PAS-like_dom_sf"/>
</dbReference>